<accession>G9ND91</accession>
<dbReference type="OrthoDB" id="5213630at2759"/>
<evidence type="ECO:0000313" key="2">
    <source>
        <dbReference type="EMBL" id="EHK15659.1"/>
    </source>
</evidence>
<dbReference type="EMBL" id="ABDF02000092">
    <property type="protein sequence ID" value="EHK15659.1"/>
    <property type="molecule type" value="Genomic_DNA"/>
</dbReference>
<name>G9ND91_HYPVG</name>
<keyword evidence="3" id="KW-1185">Reference proteome</keyword>
<feature type="compositionally biased region" description="Polar residues" evidence="1">
    <location>
        <begin position="1"/>
        <end position="10"/>
    </location>
</feature>
<dbReference type="GeneID" id="25792196"/>
<dbReference type="VEuPathDB" id="FungiDB:TRIVIDRAFT_228685"/>
<dbReference type="Proteomes" id="UP000007115">
    <property type="component" value="Unassembled WGS sequence"/>
</dbReference>
<reference evidence="2 3" key="1">
    <citation type="journal article" date="2011" name="Genome Biol.">
        <title>Comparative genome sequence analysis underscores mycoparasitism as the ancestral life style of Trichoderma.</title>
        <authorList>
            <person name="Kubicek C.P."/>
            <person name="Herrera-Estrella A."/>
            <person name="Seidl-Seiboth V."/>
            <person name="Martinez D.A."/>
            <person name="Druzhinina I.S."/>
            <person name="Thon M."/>
            <person name="Zeilinger S."/>
            <person name="Casas-Flores S."/>
            <person name="Horwitz B.A."/>
            <person name="Mukherjee P.K."/>
            <person name="Mukherjee M."/>
            <person name="Kredics L."/>
            <person name="Alcaraz L.D."/>
            <person name="Aerts A."/>
            <person name="Antal Z."/>
            <person name="Atanasova L."/>
            <person name="Cervantes-Badillo M.G."/>
            <person name="Challacombe J."/>
            <person name="Chertkov O."/>
            <person name="McCluskey K."/>
            <person name="Coulpier F."/>
            <person name="Deshpande N."/>
            <person name="von Doehren H."/>
            <person name="Ebbole D.J."/>
            <person name="Esquivel-Naranjo E.U."/>
            <person name="Fekete E."/>
            <person name="Flipphi M."/>
            <person name="Glaser F."/>
            <person name="Gomez-Rodriguez E.Y."/>
            <person name="Gruber S."/>
            <person name="Han C."/>
            <person name="Henrissat B."/>
            <person name="Hermosa R."/>
            <person name="Hernandez-Onate M."/>
            <person name="Karaffa L."/>
            <person name="Kosti I."/>
            <person name="Le Crom S."/>
            <person name="Lindquist E."/>
            <person name="Lucas S."/>
            <person name="Luebeck M."/>
            <person name="Luebeck P.S."/>
            <person name="Margeot A."/>
            <person name="Metz B."/>
            <person name="Misra M."/>
            <person name="Nevalainen H."/>
            <person name="Omann M."/>
            <person name="Packer N."/>
            <person name="Perrone G."/>
            <person name="Uresti-Rivera E.E."/>
            <person name="Salamov A."/>
            <person name="Schmoll M."/>
            <person name="Seiboth B."/>
            <person name="Shapiro H."/>
            <person name="Sukno S."/>
            <person name="Tamayo-Ramos J.A."/>
            <person name="Tisch D."/>
            <person name="Wiest A."/>
            <person name="Wilkinson H.H."/>
            <person name="Zhang M."/>
            <person name="Coutinho P.M."/>
            <person name="Kenerley C.M."/>
            <person name="Monte E."/>
            <person name="Baker S.E."/>
            <person name="Grigoriev I.V."/>
        </authorList>
    </citation>
    <scope>NUCLEOTIDE SEQUENCE [LARGE SCALE GENOMIC DNA]</scope>
    <source>
        <strain evidence="3">Gv29-8 / FGSC 10586</strain>
    </source>
</reference>
<dbReference type="AlphaFoldDB" id="G9ND91"/>
<dbReference type="STRING" id="413071.G9ND91"/>
<gene>
    <name evidence="2" type="ORF">TRIVIDRAFT_228685</name>
</gene>
<dbReference type="OMA" id="HEENCRI"/>
<feature type="region of interest" description="Disordered" evidence="1">
    <location>
        <begin position="1"/>
        <end position="20"/>
    </location>
</feature>
<dbReference type="RefSeq" id="XP_013949854.1">
    <property type="nucleotide sequence ID" value="XM_014094379.1"/>
</dbReference>
<evidence type="ECO:0000313" key="3">
    <source>
        <dbReference type="Proteomes" id="UP000007115"/>
    </source>
</evidence>
<sequence length="351" mass="40406">MAISKRPNTNGRKRIRSEDEEDELAWSVRQTRTRTSAMPGLENWEAFAMRQLAERDPEVICAMLDATRAEIRQRCNKIKFLEAKIEHVKKTEEEKRCKLDDEIGALRNEMHNLLLEKTEDFGTTKTSDDTIKSMWWKLSYKIKNIVSNYFTEWPQGETIAINDIEDDQHEQITPADHIADPHNLPSPQYLQMISKMKSALDLDLEKEGVLSNRVNLEKLIERTVVHFGNLVADKKTHEFEEEMRKIFSDAWKIHTATITSKAIFIMQWSKDDGSNDDCPYNPETMEFFDGDVTTSASARTIQVVESPILWKIGNGDGENFDSYMILCKHCVFLGENKDEPSTCTLDESSSS</sequence>
<organism evidence="2 3">
    <name type="scientific">Hypocrea virens (strain Gv29-8 / FGSC 10586)</name>
    <name type="common">Gliocladium virens</name>
    <name type="synonym">Trichoderma virens</name>
    <dbReference type="NCBI Taxonomy" id="413071"/>
    <lineage>
        <taxon>Eukaryota</taxon>
        <taxon>Fungi</taxon>
        <taxon>Dikarya</taxon>
        <taxon>Ascomycota</taxon>
        <taxon>Pezizomycotina</taxon>
        <taxon>Sordariomycetes</taxon>
        <taxon>Hypocreomycetidae</taxon>
        <taxon>Hypocreales</taxon>
        <taxon>Hypocreaceae</taxon>
        <taxon>Trichoderma</taxon>
    </lineage>
</organism>
<evidence type="ECO:0000256" key="1">
    <source>
        <dbReference type="SAM" id="MobiDB-lite"/>
    </source>
</evidence>
<dbReference type="InParanoid" id="G9ND91"/>
<protein>
    <submittedName>
        <fullName evidence="2">Uncharacterized protein</fullName>
    </submittedName>
</protein>
<comment type="caution">
    <text evidence="2">The sequence shown here is derived from an EMBL/GenBank/DDBJ whole genome shotgun (WGS) entry which is preliminary data.</text>
</comment>
<dbReference type="eggNOG" id="ENOG502RNJ8">
    <property type="taxonomic scope" value="Eukaryota"/>
</dbReference>
<dbReference type="HOGENOM" id="CLU_790023_0_0_1"/>
<proteinExistence type="predicted"/>